<dbReference type="PROSITE" id="PS50043">
    <property type="entry name" value="HTH_LUXR_2"/>
    <property type="match status" value="1"/>
</dbReference>
<dbReference type="InterPro" id="IPR036388">
    <property type="entry name" value="WH-like_DNA-bd_sf"/>
</dbReference>
<dbReference type="RefSeq" id="WP_380054421.1">
    <property type="nucleotide sequence ID" value="NZ_JBHLTC010000039.1"/>
</dbReference>
<keyword evidence="2" id="KW-0238">DNA-binding</keyword>
<accession>A0ABV6QUM3</accession>
<dbReference type="SUPFAM" id="SSF48452">
    <property type="entry name" value="TPR-like"/>
    <property type="match status" value="1"/>
</dbReference>
<organism evidence="5 6">
    <name type="scientific">Kribbella deserti</name>
    <dbReference type="NCBI Taxonomy" id="1926257"/>
    <lineage>
        <taxon>Bacteria</taxon>
        <taxon>Bacillati</taxon>
        <taxon>Actinomycetota</taxon>
        <taxon>Actinomycetes</taxon>
        <taxon>Propionibacteriales</taxon>
        <taxon>Kribbellaceae</taxon>
        <taxon>Kribbella</taxon>
    </lineage>
</organism>
<evidence type="ECO:0000313" key="5">
    <source>
        <dbReference type="EMBL" id="MFC0628331.1"/>
    </source>
</evidence>
<dbReference type="InterPro" id="IPR016032">
    <property type="entry name" value="Sig_transdc_resp-reg_C-effctor"/>
</dbReference>
<sequence length="547" mass="58082">MTETAALLEAGGTALANGDWVAARTAFGEAVHIDQTAEGHFGLGTAHWWLGNVREAFSYWERAYAGFSRSDPAQAVGVAIGLSLLYEANAGNRTVARAWAARAARLAAGLEEPVLSAWVLLAKCGSEDDPLQVAAWAERAHQVAVRAGDRDLELCALSMRGSAYVDLGRIADGGMLLDEALAGALGGEGANLDTVVLTSCLLMRSCVHGADYLRVIQWNRSLETFIERYGCPYLNATCRASYGAVLVSTGDWARAETELAAAVDLARDALPAVRAEAFAYLADLRLAQGRVEEARQLLAGFEDRAVVLPVLVAGYLATSEISTAVSIARQRLSEVEGRFLEEARLREALGEACLVAGDVDGALREGRYLAELATHSDSALITARAERLTGRALLAAMDLAEACAHLAAARTHFSILEMPLEVARTRMAFAAALVVEEPEPAIVEARMALTVFEDLGAATDADAAAGWLRSAGAAAARVGPKGLGLLTKRELDVLELLADGPSNPEIAARLYLSRRTVEHHVASVLSKLGLRNRAEAAAFATRRRASI</sequence>
<dbReference type="EMBL" id="JBHLTC010000039">
    <property type="protein sequence ID" value="MFC0628331.1"/>
    <property type="molecule type" value="Genomic_DNA"/>
</dbReference>
<dbReference type="SMART" id="SM00421">
    <property type="entry name" value="HTH_LUXR"/>
    <property type="match status" value="1"/>
</dbReference>
<dbReference type="PANTHER" id="PTHR44688:SF16">
    <property type="entry name" value="DNA-BINDING TRANSCRIPTIONAL ACTIVATOR DEVR_DOSR"/>
    <property type="match status" value="1"/>
</dbReference>
<dbReference type="CDD" id="cd06170">
    <property type="entry name" value="LuxR_C_like"/>
    <property type="match status" value="1"/>
</dbReference>
<dbReference type="SUPFAM" id="SSF46894">
    <property type="entry name" value="C-terminal effector domain of the bipartite response regulators"/>
    <property type="match status" value="1"/>
</dbReference>
<evidence type="ECO:0000313" key="6">
    <source>
        <dbReference type="Proteomes" id="UP001589890"/>
    </source>
</evidence>
<dbReference type="Pfam" id="PF00196">
    <property type="entry name" value="GerE"/>
    <property type="match status" value="1"/>
</dbReference>
<keyword evidence="6" id="KW-1185">Reference proteome</keyword>
<reference evidence="5 6" key="1">
    <citation type="submission" date="2024-09" db="EMBL/GenBank/DDBJ databases">
        <authorList>
            <person name="Sun Q."/>
            <person name="Mori K."/>
        </authorList>
    </citation>
    <scope>NUCLEOTIDE SEQUENCE [LARGE SCALE GENOMIC DNA]</scope>
    <source>
        <strain evidence="5 6">CGMCC 1.15906</strain>
    </source>
</reference>
<name>A0ABV6QUM3_9ACTN</name>
<dbReference type="InterPro" id="IPR000792">
    <property type="entry name" value="Tscrpt_reg_LuxR_C"/>
</dbReference>
<evidence type="ECO:0000259" key="4">
    <source>
        <dbReference type="PROSITE" id="PS50043"/>
    </source>
</evidence>
<dbReference type="Proteomes" id="UP001589890">
    <property type="component" value="Unassembled WGS sequence"/>
</dbReference>
<feature type="domain" description="HTH luxR-type" evidence="4">
    <location>
        <begin position="479"/>
        <end position="544"/>
    </location>
</feature>
<dbReference type="Gene3D" id="1.25.40.10">
    <property type="entry name" value="Tetratricopeptide repeat domain"/>
    <property type="match status" value="2"/>
</dbReference>
<dbReference type="PROSITE" id="PS00622">
    <property type="entry name" value="HTH_LUXR_1"/>
    <property type="match status" value="1"/>
</dbReference>
<gene>
    <name evidence="5" type="ORF">ACFFGN_29950</name>
</gene>
<protein>
    <submittedName>
        <fullName evidence="5">LuxR C-terminal-related transcriptional regulator</fullName>
    </submittedName>
</protein>
<keyword evidence="3" id="KW-0804">Transcription</keyword>
<keyword evidence="1" id="KW-0805">Transcription regulation</keyword>
<evidence type="ECO:0000256" key="1">
    <source>
        <dbReference type="ARBA" id="ARBA00023015"/>
    </source>
</evidence>
<dbReference type="Gene3D" id="1.10.10.10">
    <property type="entry name" value="Winged helix-like DNA-binding domain superfamily/Winged helix DNA-binding domain"/>
    <property type="match status" value="1"/>
</dbReference>
<evidence type="ECO:0000256" key="2">
    <source>
        <dbReference type="ARBA" id="ARBA00023125"/>
    </source>
</evidence>
<comment type="caution">
    <text evidence="5">The sequence shown here is derived from an EMBL/GenBank/DDBJ whole genome shotgun (WGS) entry which is preliminary data.</text>
</comment>
<dbReference type="PANTHER" id="PTHR44688">
    <property type="entry name" value="DNA-BINDING TRANSCRIPTIONAL ACTIVATOR DEVR_DOSR"/>
    <property type="match status" value="1"/>
</dbReference>
<dbReference type="PRINTS" id="PR00038">
    <property type="entry name" value="HTHLUXR"/>
</dbReference>
<dbReference type="InterPro" id="IPR011990">
    <property type="entry name" value="TPR-like_helical_dom_sf"/>
</dbReference>
<proteinExistence type="predicted"/>
<evidence type="ECO:0000256" key="3">
    <source>
        <dbReference type="ARBA" id="ARBA00023163"/>
    </source>
</evidence>